<dbReference type="GO" id="GO:0016491">
    <property type="term" value="F:oxidoreductase activity"/>
    <property type="evidence" value="ECO:0007669"/>
    <property type="project" value="InterPro"/>
</dbReference>
<dbReference type="InterPro" id="IPR029039">
    <property type="entry name" value="Flavoprotein-like_sf"/>
</dbReference>
<dbReference type="Pfam" id="PF03358">
    <property type="entry name" value="FMN_red"/>
    <property type="match status" value="1"/>
</dbReference>
<proteinExistence type="predicted"/>
<evidence type="ECO:0000313" key="4">
    <source>
        <dbReference type="EMBL" id="BBO77557.1"/>
    </source>
</evidence>
<evidence type="ECO:0000313" key="5">
    <source>
        <dbReference type="Proteomes" id="UP000427769"/>
    </source>
</evidence>
<evidence type="ECO:0000256" key="1">
    <source>
        <dbReference type="ARBA" id="ARBA00022630"/>
    </source>
</evidence>
<gene>
    <name evidence="4" type="ORF">DSCW_49740</name>
</gene>
<evidence type="ECO:0000259" key="3">
    <source>
        <dbReference type="SMART" id="SM00226"/>
    </source>
</evidence>
<dbReference type="KEGG" id="dwd:DSCW_49740"/>
<keyword evidence="1" id="KW-0285">Flavoprotein</keyword>
<sequence length="324" mass="35712">MFVLGLQGSPRKGGNTDTFLSAFLDRAAGAGAAVKNIQAAKAGIVPCRGCGYCEKKGTCVITDDPMAMEIYGLIRRADLVVAASPVYFYGISAQLKVLIDRCQTLWSRKYVLKVKDPLASERKGLLFSVAASRGRQLFDGIHLTAKYFFDAIDARMEHAITYRGIEAKGAIRKRENWTADIETAIEKTVIPLVERTRILFVSPRGACRAPMAAAMAQQRFSDHIRTDFAGMEKTAALDEAMVRCVQETGLDLGYRRPQSPEEAFFGLAPDLVVVIGDGPEEDPHPDVENLHWSLPAPLPNDDQSIKALHLQIHANLDQLTKRIR</sequence>
<dbReference type="PANTHER" id="PTHR43278:SF1">
    <property type="entry name" value="IRON-SULFUR FLAVOPROTEIN MJ1083"/>
    <property type="match status" value="1"/>
</dbReference>
<protein>
    <recommendedName>
        <fullName evidence="3">Phosphotyrosine protein phosphatase I domain-containing protein</fullName>
    </recommendedName>
</protein>
<evidence type="ECO:0000256" key="2">
    <source>
        <dbReference type="ARBA" id="ARBA00022643"/>
    </source>
</evidence>
<dbReference type="AlphaFoldDB" id="A0A5K7ZN34"/>
<accession>A0A5K7ZN34</accession>
<dbReference type="Gene3D" id="3.40.50.2300">
    <property type="match status" value="1"/>
</dbReference>
<dbReference type="Proteomes" id="UP000427769">
    <property type="component" value="Chromosome"/>
</dbReference>
<keyword evidence="5" id="KW-1185">Reference proteome</keyword>
<dbReference type="RefSeq" id="WP_170302447.1">
    <property type="nucleotide sequence ID" value="NZ_AP021875.1"/>
</dbReference>
<dbReference type="InterPro" id="IPR023485">
    <property type="entry name" value="Ptyr_pPase"/>
</dbReference>
<dbReference type="InterPro" id="IPR051796">
    <property type="entry name" value="ISF_SsuE-like"/>
</dbReference>
<organism evidence="4 5">
    <name type="scientific">Desulfosarcina widdelii</name>
    <dbReference type="NCBI Taxonomy" id="947919"/>
    <lineage>
        <taxon>Bacteria</taxon>
        <taxon>Pseudomonadati</taxon>
        <taxon>Thermodesulfobacteriota</taxon>
        <taxon>Desulfobacteria</taxon>
        <taxon>Desulfobacterales</taxon>
        <taxon>Desulfosarcinaceae</taxon>
        <taxon>Desulfosarcina</taxon>
    </lineage>
</organism>
<dbReference type="SUPFAM" id="SSF52788">
    <property type="entry name" value="Phosphotyrosine protein phosphatases I"/>
    <property type="match status" value="1"/>
</dbReference>
<dbReference type="Gene3D" id="3.40.50.360">
    <property type="match status" value="1"/>
</dbReference>
<dbReference type="EMBL" id="AP021875">
    <property type="protein sequence ID" value="BBO77557.1"/>
    <property type="molecule type" value="Genomic_DNA"/>
</dbReference>
<dbReference type="InterPro" id="IPR036196">
    <property type="entry name" value="Ptyr_pPase_sf"/>
</dbReference>
<feature type="domain" description="Phosphotyrosine protein phosphatase I" evidence="3">
    <location>
        <begin position="196"/>
        <end position="322"/>
    </location>
</feature>
<reference evidence="4 5" key="1">
    <citation type="submission" date="2019-11" db="EMBL/GenBank/DDBJ databases">
        <title>Comparative genomics of hydrocarbon-degrading Desulfosarcina strains.</title>
        <authorList>
            <person name="Watanabe M."/>
            <person name="Kojima H."/>
            <person name="Fukui M."/>
        </authorList>
    </citation>
    <scope>NUCLEOTIDE SEQUENCE [LARGE SCALE GENOMIC DNA]</scope>
    <source>
        <strain evidence="4 5">PP31</strain>
    </source>
</reference>
<dbReference type="PANTHER" id="PTHR43278">
    <property type="entry name" value="NAD(P)H-DEPENDENT FMN-CONTAINING OXIDOREDUCTASE YWQN-RELATED"/>
    <property type="match status" value="1"/>
</dbReference>
<dbReference type="SMART" id="SM00226">
    <property type="entry name" value="LMWPc"/>
    <property type="match status" value="1"/>
</dbReference>
<dbReference type="Pfam" id="PF01451">
    <property type="entry name" value="LMWPc"/>
    <property type="match status" value="1"/>
</dbReference>
<keyword evidence="2" id="KW-0288">FMN</keyword>
<name>A0A5K7ZN34_9BACT</name>
<dbReference type="SUPFAM" id="SSF52218">
    <property type="entry name" value="Flavoproteins"/>
    <property type="match status" value="1"/>
</dbReference>
<dbReference type="InterPro" id="IPR005025">
    <property type="entry name" value="FMN_Rdtase-like_dom"/>
</dbReference>